<dbReference type="GO" id="GO:0005811">
    <property type="term" value="C:lipid droplet"/>
    <property type="evidence" value="ECO:0007669"/>
    <property type="project" value="TreeGrafter"/>
</dbReference>
<reference evidence="2" key="1">
    <citation type="submission" date="2022-07" db="EMBL/GenBank/DDBJ databases">
        <title>Phylogenomic reconstructions and comparative analyses of Kickxellomycotina fungi.</title>
        <authorList>
            <person name="Reynolds N.K."/>
            <person name="Stajich J.E."/>
            <person name="Barry K."/>
            <person name="Grigoriev I.V."/>
            <person name="Crous P."/>
            <person name="Smith M.E."/>
        </authorList>
    </citation>
    <scope>NUCLEOTIDE SEQUENCE</scope>
    <source>
        <strain evidence="2">BCRC 34381</strain>
    </source>
</reference>
<accession>A0A9W8CYY9</accession>
<keyword evidence="3" id="KW-1185">Reference proteome</keyword>
<dbReference type="GO" id="GO:0005829">
    <property type="term" value="C:cytosol"/>
    <property type="evidence" value="ECO:0007669"/>
    <property type="project" value="TreeGrafter"/>
</dbReference>
<dbReference type="AlphaFoldDB" id="A0A9W8CYY9"/>
<dbReference type="OrthoDB" id="376826at2759"/>
<sequence>MDTAAAPSSAASVASAPSKAAEIAAGVALDDAHSETSTVDSGSDSLRSPSEQPDLSGLAFFTRLYEIPMVNDAVSGIYRLAESNRYTGAIIRYAEKAGGLAERSRPLLRPVEKPIAALDDYATRSLELLEARYPIVARPTDEVLESVQTQAKAVEARYPVVARTFAVAKSTANTALDRVDYLVDYVLPPSAAECTSDEDARRDCNGTAEDAGTGDSPLEKVTVLVHKVPHRLGRHYYEQLHASKAAIGSLRQSVKDTVNVYESELSERSHRLLGSVQARMWSTVTAIPGCLPQFAQQYYEHGKEVLVSKAAKLHAEYSRTDQDIRTKVFSLILISGEQVPVLEEITARVFGKAAVGTAEKSPDTDTAAAEKDPGAAP</sequence>
<proteinExistence type="predicted"/>
<feature type="region of interest" description="Disordered" evidence="1">
    <location>
        <begin position="196"/>
        <end position="215"/>
    </location>
</feature>
<dbReference type="PANTHER" id="PTHR14024">
    <property type="entry name" value="PERILIPIN"/>
    <property type="match status" value="1"/>
</dbReference>
<evidence type="ECO:0000256" key="1">
    <source>
        <dbReference type="SAM" id="MobiDB-lite"/>
    </source>
</evidence>
<dbReference type="EMBL" id="JANBOI010000476">
    <property type="protein sequence ID" value="KAJ1730288.1"/>
    <property type="molecule type" value="Genomic_DNA"/>
</dbReference>
<evidence type="ECO:0000313" key="3">
    <source>
        <dbReference type="Proteomes" id="UP001143981"/>
    </source>
</evidence>
<gene>
    <name evidence="2" type="primary">PLIN2</name>
    <name evidence="2" type="ORF">LPJ61_003091</name>
</gene>
<evidence type="ECO:0000313" key="2">
    <source>
        <dbReference type="EMBL" id="KAJ1730288.1"/>
    </source>
</evidence>
<dbReference type="GO" id="GO:0019915">
    <property type="term" value="P:lipid storage"/>
    <property type="evidence" value="ECO:0007669"/>
    <property type="project" value="TreeGrafter"/>
</dbReference>
<feature type="compositionally biased region" description="Basic and acidic residues" evidence="1">
    <location>
        <begin position="360"/>
        <end position="377"/>
    </location>
</feature>
<dbReference type="Proteomes" id="UP001143981">
    <property type="component" value="Unassembled WGS sequence"/>
</dbReference>
<dbReference type="GO" id="GO:0010890">
    <property type="term" value="P:positive regulation of triglyceride storage"/>
    <property type="evidence" value="ECO:0007669"/>
    <property type="project" value="TreeGrafter"/>
</dbReference>
<protein>
    <submittedName>
        <fullName evidence="2">Perilipin-2</fullName>
    </submittedName>
</protein>
<organism evidence="2 3">
    <name type="scientific">Coemansia biformis</name>
    <dbReference type="NCBI Taxonomy" id="1286918"/>
    <lineage>
        <taxon>Eukaryota</taxon>
        <taxon>Fungi</taxon>
        <taxon>Fungi incertae sedis</taxon>
        <taxon>Zoopagomycota</taxon>
        <taxon>Kickxellomycotina</taxon>
        <taxon>Kickxellomycetes</taxon>
        <taxon>Kickxellales</taxon>
        <taxon>Kickxellaceae</taxon>
        <taxon>Coemansia</taxon>
    </lineage>
</organism>
<feature type="compositionally biased region" description="Polar residues" evidence="1">
    <location>
        <begin position="35"/>
        <end position="53"/>
    </location>
</feature>
<name>A0A9W8CYY9_9FUNG</name>
<dbReference type="PANTHER" id="PTHR14024:SF49">
    <property type="entry name" value="LIPID STORAGE DROPLETS SURFACE-BINDING PROTEIN 1"/>
    <property type="match status" value="1"/>
</dbReference>
<feature type="region of interest" description="Disordered" evidence="1">
    <location>
        <begin position="355"/>
        <end position="377"/>
    </location>
</feature>
<feature type="region of interest" description="Disordered" evidence="1">
    <location>
        <begin position="31"/>
        <end position="53"/>
    </location>
</feature>
<comment type="caution">
    <text evidence="2">The sequence shown here is derived from an EMBL/GenBank/DDBJ whole genome shotgun (WGS) entry which is preliminary data.</text>
</comment>